<protein>
    <recommendedName>
        <fullName evidence="1">GmrSD restriction endonucleases N-terminal domain-containing protein</fullName>
    </recommendedName>
</protein>
<dbReference type="PANTHER" id="PTHR39639:SF1">
    <property type="entry name" value="DUF262 DOMAIN-CONTAINING PROTEIN"/>
    <property type="match status" value="1"/>
</dbReference>
<dbReference type="RefSeq" id="WP_081799086.1">
    <property type="nucleotide sequence ID" value="NZ_JFYZ01000017.1"/>
</dbReference>
<accession>A0A031JVI9</accession>
<dbReference type="eggNOG" id="COG1479">
    <property type="taxonomic scope" value="Bacteria"/>
</dbReference>
<sequence>MDRVDYQSMIIQDLVNDYNEKKLNLNPWYQRRSVWSEPQKSYLINTILERKPLPALYIRHSIDLEKGKSVKEVVDGQQRSRAILEFYEGRYAARADANAPKRKYSDFSPIEKERFLLTPISIGFLLGADDRDVIDIFARINSVSKSLNIQEKRNARYSGEFKQFALNQATSRLDFWRNLNIFSANDIARMDEVAFTSDIILNLLKGLSDYRPAAIDDLYKKNDNNFADRDVISKRLNNVFEQLYKIDKSAITETIFQRQPLIFSLIIALDSLKNVSSERLQAALFEMDAAVKDDDLKTEPVENFRTAIASSTQRLASRTTRDNFMKSYLKK</sequence>
<evidence type="ECO:0000259" key="1">
    <source>
        <dbReference type="Pfam" id="PF03235"/>
    </source>
</evidence>
<evidence type="ECO:0000313" key="2">
    <source>
        <dbReference type="EMBL" id="EZP80377.1"/>
    </source>
</evidence>
<evidence type="ECO:0000313" key="3">
    <source>
        <dbReference type="Proteomes" id="UP000024329"/>
    </source>
</evidence>
<dbReference type="Proteomes" id="UP000024329">
    <property type="component" value="Unassembled WGS sequence"/>
</dbReference>
<name>A0A031JVI9_9SPHN</name>
<feature type="domain" description="GmrSD restriction endonucleases N-terminal" evidence="1">
    <location>
        <begin position="11"/>
        <end position="157"/>
    </location>
</feature>
<dbReference type="AlphaFoldDB" id="A0A031JVI9"/>
<dbReference type="InterPro" id="IPR004919">
    <property type="entry name" value="GmrSD_N"/>
</dbReference>
<dbReference type="PANTHER" id="PTHR39639">
    <property type="entry name" value="CHROMOSOME 16, WHOLE GENOME SHOTGUN SEQUENCE"/>
    <property type="match status" value="1"/>
</dbReference>
<reference evidence="2 3" key="1">
    <citation type="submission" date="2014-03" db="EMBL/GenBank/DDBJ databases">
        <title>Whole genome sequence of Novosphingobium resinovorum KF1.</title>
        <authorList>
            <person name="Gan H.M."/>
            <person name="Gan H.Y."/>
            <person name="Chew T.H."/>
            <person name="Savka M.A."/>
        </authorList>
    </citation>
    <scope>NUCLEOTIDE SEQUENCE [LARGE SCALE GENOMIC DNA]</scope>
    <source>
        <strain evidence="2 3">KF1</strain>
    </source>
</reference>
<gene>
    <name evidence="2" type="ORF">BV97_03464</name>
</gene>
<organism evidence="2 3">
    <name type="scientific">Novosphingobium resinovorum</name>
    <dbReference type="NCBI Taxonomy" id="158500"/>
    <lineage>
        <taxon>Bacteria</taxon>
        <taxon>Pseudomonadati</taxon>
        <taxon>Pseudomonadota</taxon>
        <taxon>Alphaproteobacteria</taxon>
        <taxon>Sphingomonadales</taxon>
        <taxon>Sphingomonadaceae</taxon>
        <taxon>Novosphingobium</taxon>
    </lineage>
</organism>
<comment type="caution">
    <text evidence="2">The sequence shown here is derived from an EMBL/GenBank/DDBJ whole genome shotgun (WGS) entry which is preliminary data.</text>
</comment>
<dbReference type="Pfam" id="PF03235">
    <property type="entry name" value="GmrSD_N"/>
    <property type="match status" value="1"/>
</dbReference>
<proteinExistence type="predicted"/>
<dbReference type="EMBL" id="JFYZ01000017">
    <property type="protein sequence ID" value="EZP80377.1"/>
    <property type="molecule type" value="Genomic_DNA"/>
</dbReference>